<evidence type="ECO:0000313" key="3">
    <source>
        <dbReference type="Proteomes" id="UP000242381"/>
    </source>
</evidence>
<dbReference type="Proteomes" id="UP000242381">
    <property type="component" value="Unassembled WGS sequence"/>
</dbReference>
<gene>
    <name evidence="2" type="ORF">BCV71DRAFT_239986</name>
</gene>
<dbReference type="AlphaFoldDB" id="A0A1X0RKS7"/>
<feature type="transmembrane region" description="Helical" evidence="1">
    <location>
        <begin position="99"/>
        <end position="127"/>
    </location>
</feature>
<reference evidence="2 3" key="1">
    <citation type="journal article" date="2016" name="Proc. Natl. Acad. Sci. U.S.A.">
        <title>Lipid metabolic changes in an early divergent fungus govern the establishment of a mutualistic symbiosis with endobacteria.</title>
        <authorList>
            <person name="Lastovetsky O.A."/>
            <person name="Gaspar M.L."/>
            <person name="Mondo S.J."/>
            <person name="LaButti K.M."/>
            <person name="Sandor L."/>
            <person name="Grigoriev I.V."/>
            <person name="Henry S.A."/>
            <person name="Pawlowska T.E."/>
        </authorList>
    </citation>
    <scope>NUCLEOTIDE SEQUENCE [LARGE SCALE GENOMIC DNA]</scope>
    <source>
        <strain evidence="2 3">ATCC 11559</strain>
    </source>
</reference>
<accession>A0A1X0RKS7</accession>
<organism evidence="2 3">
    <name type="scientific">Rhizopus microsporus</name>
    <dbReference type="NCBI Taxonomy" id="58291"/>
    <lineage>
        <taxon>Eukaryota</taxon>
        <taxon>Fungi</taxon>
        <taxon>Fungi incertae sedis</taxon>
        <taxon>Mucoromycota</taxon>
        <taxon>Mucoromycotina</taxon>
        <taxon>Mucoromycetes</taxon>
        <taxon>Mucorales</taxon>
        <taxon>Mucorineae</taxon>
        <taxon>Rhizopodaceae</taxon>
        <taxon>Rhizopus</taxon>
    </lineage>
</organism>
<evidence type="ECO:0000256" key="1">
    <source>
        <dbReference type="SAM" id="Phobius"/>
    </source>
</evidence>
<name>A0A1X0RKS7_RHIZD</name>
<evidence type="ECO:0000313" key="2">
    <source>
        <dbReference type="EMBL" id="ORE12596.1"/>
    </source>
</evidence>
<proteinExistence type="predicted"/>
<keyword evidence="1" id="KW-1133">Transmembrane helix</keyword>
<sequence length="157" mass="17836">MQIIQFNASHKLPILPFEKYEVAKYQAWQWKQTARTAKCLHHGDYKTSITLVSDLWDISKNNTPRMSLNFSPSDYTYQLKATSSLNNNVCAEEGVETNLAFYIILSVSVTLTAYTVLTFCLLFVLYVKELIIGFEVVQVQSIVMLSSSVSQVFKAMS</sequence>
<keyword evidence="1" id="KW-0812">Transmembrane</keyword>
<dbReference type="EMBL" id="KV921635">
    <property type="protein sequence ID" value="ORE12596.1"/>
    <property type="molecule type" value="Genomic_DNA"/>
</dbReference>
<keyword evidence="1" id="KW-0472">Membrane</keyword>
<protein>
    <submittedName>
        <fullName evidence="2">Uncharacterized protein</fullName>
    </submittedName>
</protein>